<accession>Q0SBW6</accession>
<dbReference type="InterPro" id="IPR042070">
    <property type="entry name" value="PucR_C-HTH_sf"/>
</dbReference>
<dbReference type="AlphaFoldDB" id="Q0SBW6"/>
<dbReference type="InterPro" id="IPR025736">
    <property type="entry name" value="PucR_C-HTH_dom"/>
</dbReference>
<dbReference type="EMBL" id="CP000431">
    <property type="protein sequence ID" value="ABG94970.1"/>
    <property type="molecule type" value="Genomic_DNA"/>
</dbReference>
<organism evidence="2 3">
    <name type="scientific">Rhodococcus jostii (strain RHA1)</name>
    <dbReference type="NCBI Taxonomy" id="101510"/>
    <lineage>
        <taxon>Bacteria</taxon>
        <taxon>Bacillati</taxon>
        <taxon>Actinomycetota</taxon>
        <taxon>Actinomycetes</taxon>
        <taxon>Mycobacteriales</taxon>
        <taxon>Nocardiaceae</taxon>
        <taxon>Rhodococcus</taxon>
    </lineage>
</organism>
<dbReference type="RefSeq" id="WP_011595830.1">
    <property type="nucleotide sequence ID" value="NC_008268.1"/>
</dbReference>
<evidence type="ECO:0000259" key="1">
    <source>
        <dbReference type="Pfam" id="PF13556"/>
    </source>
</evidence>
<gene>
    <name evidence="2" type="ordered locus">RHA1_ro03167</name>
</gene>
<dbReference type="KEGG" id="rha:RHA1_ro03167"/>
<name>Q0SBW6_RHOJR</name>
<protein>
    <submittedName>
        <fullName evidence="2">Possible transcriptional regulator</fullName>
    </submittedName>
</protein>
<dbReference type="PATRIC" id="fig|101510.16.peg.3201"/>
<dbReference type="eggNOG" id="COG2508">
    <property type="taxonomic scope" value="Bacteria"/>
</dbReference>
<dbReference type="HOGENOM" id="CLU_017436_7_2_11"/>
<dbReference type="InterPro" id="IPR051448">
    <property type="entry name" value="CdaR-like_regulators"/>
</dbReference>
<dbReference type="Proteomes" id="UP000008710">
    <property type="component" value="Chromosome"/>
</dbReference>
<reference evidence="3" key="1">
    <citation type="journal article" date="2006" name="Proc. Natl. Acad. Sci. U.S.A.">
        <title>The complete genome of Rhodococcus sp. RHA1 provides insights into a catabolic powerhouse.</title>
        <authorList>
            <person name="McLeod M.P."/>
            <person name="Warren R.L."/>
            <person name="Hsiao W.W.L."/>
            <person name="Araki N."/>
            <person name="Myhre M."/>
            <person name="Fernandes C."/>
            <person name="Miyazawa D."/>
            <person name="Wong W."/>
            <person name="Lillquist A.L."/>
            <person name="Wang D."/>
            <person name="Dosanjh M."/>
            <person name="Hara H."/>
            <person name="Petrescu A."/>
            <person name="Morin R.D."/>
            <person name="Yang G."/>
            <person name="Stott J.M."/>
            <person name="Schein J.E."/>
            <person name="Shin H."/>
            <person name="Smailus D."/>
            <person name="Siddiqui A.S."/>
            <person name="Marra M.A."/>
            <person name="Jones S.J.M."/>
            <person name="Holt R."/>
            <person name="Brinkman F.S.L."/>
            <person name="Miyauchi K."/>
            <person name="Fukuda M."/>
            <person name="Davies J.E."/>
            <person name="Mohn W.W."/>
            <person name="Eltis L.D."/>
        </authorList>
    </citation>
    <scope>NUCLEOTIDE SEQUENCE [LARGE SCALE GENOMIC DNA]</scope>
    <source>
        <strain evidence="3">RHA1</strain>
    </source>
</reference>
<dbReference type="OrthoDB" id="4534407at2"/>
<feature type="domain" description="PucR C-terminal helix-turn-helix" evidence="1">
    <location>
        <begin position="337"/>
        <end position="394"/>
    </location>
</feature>
<evidence type="ECO:0000313" key="2">
    <source>
        <dbReference type="EMBL" id="ABG94970.1"/>
    </source>
</evidence>
<sequence length="403" mass="44936">MSRVEGQAPSRLSEIQVFVDDLADTLGRSVAVDNPRFELLCASAQTGPIDQIRVTAIIDRAPPRPPLPWMLSLGVATSTTPLRLPRNDEYGMLPRVCFPIRFEALLLGYLWLFDQPPVSDAAMAEADRTVMALAPLLASDDTEIRERADDLARILTAALTRETADAAVQEAIDRDYLTTRGGLVVHVASLRPRRSRTPSDRHGRDLPLELARRQFTRPFLARYIDDQLVTVTKIATPGENGEFESTLIRTARSAGYEVTAAGTAPADTPTEVEESTRRAEFAAAFSSPHKGRRGFRRWDELGTWRLLYGRPIRADTVKEISEDAALILRTGSTEHWQTIIAYLDAGRRVDTTCEALSIHRATLYYRLNRIRELLGAEALDDGWRATALHIALKLHHHLTDTPD</sequence>
<dbReference type="PANTHER" id="PTHR33744:SF17">
    <property type="entry name" value="CONSERVED PROTEIN"/>
    <property type="match status" value="1"/>
</dbReference>
<dbReference type="Gene3D" id="1.10.10.2840">
    <property type="entry name" value="PucR C-terminal helix-turn-helix domain"/>
    <property type="match status" value="1"/>
</dbReference>
<dbReference type="Pfam" id="PF13556">
    <property type="entry name" value="HTH_30"/>
    <property type="match status" value="1"/>
</dbReference>
<evidence type="ECO:0000313" key="3">
    <source>
        <dbReference type="Proteomes" id="UP000008710"/>
    </source>
</evidence>
<dbReference type="PANTHER" id="PTHR33744">
    <property type="entry name" value="CARBOHYDRATE DIACID REGULATOR"/>
    <property type="match status" value="1"/>
</dbReference>
<proteinExistence type="predicted"/>